<evidence type="ECO:0000313" key="1">
    <source>
        <dbReference type="EnsemblMetazoa" id="XP_030833893"/>
    </source>
</evidence>
<accession>A0A7M7NB66</accession>
<dbReference type="InParanoid" id="A0A7M7NB66"/>
<dbReference type="InterPro" id="IPR032675">
    <property type="entry name" value="LRR_dom_sf"/>
</dbReference>
<reference evidence="1" key="2">
    <citation type="submission" date="2021-01" db="UniProtKB">
        <authorList>
            <consortium name="EnsemblMetazoa"/>
        </authorList>
    </citation>
    <scope>IDENTIFICATION</scope>
</reference>
<evidence type="ECO:0000313" key="2">
    <source>
        <dbReference type="Proteomes" id="UP000007110"/>
    </source>
</evidence>
<keyword evidence="2" id="KW-1185">Reference proteome</keyword>
<dbReference type="AlphaFoldDB" id="A0A7M7NB66"/>
<dbReference type="RefSeq" id="XP_030833893.1">
    <property type="nucleotide sequence ID" value="XM_030978033.1"/>
</dbReference>
<reference evidence="2" key="1">
    <citation type="submission" date="2015-02" db="EMBL/GenBank/DDBJ databases">
        <title>Genome sequencing for Strongylocentrotus purpuratus.</title>
        <authorList>
            <person name="Murali S."/>
            <person name="Liu Y."/>
            <person name="Vee V."/>
            <person name="English A."/>
            <person name="Wang M."/>
            <person name="Skinner E."/>
            <person name="Han Y."/>
            <person name="Muzny D.M."/>
            <person name="Worley K.C."/>
            <person name="Gibbs R.A."/>
        </authorList>
    </citation>
    <scope>NUCLEOTIDE SEQUENCE</scope>
</reference>
<sequence>MAEIICSVSSLKHVTLHRAALHSDFYAVLAKEGNKSKVKTVWLRNVRCPTTASSHYLADALCSMPNLTDLQLWGKEFKEEFYSTLNAKASTLQVHTVRLDDVRCPTTASSHYLANALCSMPNLTDLQLWGKEFKEEFYSTLNAKASTLQVCMCVCTLYPCHDEFRYTCSSGDEFKEL</sequence>
<name>A0A7M7NB66_STRPU</name>
<dbReference type="PANTHER" id="PTHR24407">
    <property type="entry name" value="PROTEIN KINASE DOMAIN-CONTAINING PROTEIN"/>
    <property type="match status" value="1"/>
</dbReference>
<dbReference type="Gene3D" id="3.80.10.10">
    <property type="entry name" value="Ribonuclease Inhibitor"/>
    <property type="match status" value="1"/>
</dbReference>
<dbReference type="GeneID" id="115921034"/>
<dbReference type="Proteomes" id="UP000007110">
    <property type="component" value="Unassembled WGS sequence"/>
</dbReference>
<proteinExistence type="predicted"/>
<dbReference type="PANTHER" id="PTHR24407:SF14">
    <property type="entry name" value="SIR2-LIKE DOMAIN-CONTAINING PROTEIN"/>
    <property type="match status" value="1"/>
</dbReference>
<dbReference type="EnsemblMetazoa" id="XM_030978033">
    <property type="protein sequence ID" value="XP_030833893"/>
    <property type="gene ID" value="LOC115921034"/>
</dbReference>
<dbReference type="KEGG" id="spu:115921034"/>
<protein>
    <submittedName>
        <fullName evidence="1">Uncharacterized protein</fullName>
    </submittedName>
</protein>
<dbReference type="SUPFAM" id="SSF52047">
    <property type="entry name" value="RNI-like"/>
    <property type="match status" value="1"/>
</dbReference>
<organism evidence="1 2">
    <name type="scientific">Strongylocentrotus purpuratus</name>
    <name type="common">Purple sea urchin</name>
    <dbReference type="NCBI Taxonomy" id="7668"/>
    <lineage>
        <taxon>Eukaryota</taxon>
        <taxon>Metazoa</taxon>
        <taxon>Echinodermata</taxon>
        <taxon>Eleutherozoa</taxon>
        <taxon>Echinozoa</taxon>
        <taxon>Echinoidea</taxon>
        <taxon>Euechinoidea</taxon>
        <taxon>Echinacea</taxon>
        <taxon>Camarodonta</taxon>
        <taxon>Echinidea</taxon>
        <taxon>Strongylocentrotidae</taxon>
        <taxon>Strongylocentrotus</taxon>
    </lineage>
</organism>